<comment type="caution">
    <text evidence="2">The sequence shown here is derived from an EMBL/GenBank/DDBJ whole genome shotgun (WGS) entry which is preliminary data.</text>
</comment>
<keyword evidence="3" id="KW-1185">Reference proteome</keyword>
<sequence length="137" mass="13954">MSFGAATAMVPSFYDGIGVYEMMLLGAPLLKGLGSYELTQQGPPAAIIGSHKAGDAPTAKSLKAEKTITWQDSSDTEAGARPDNVAGGDGSTAKEVGMEGGGEDDAMGEGEVVSHVAAEEGGEDITKLLPFHVILCP</sequence>
<reference evidence="2 3" key="1">
    <citation type="journal article" date="2022" name="Gigascience">
        <title>A chromosome-level genome assembly and annotation of the desert horned lizard, Phrynosoma platyrhinos, provides insight into chromosomal rearrangements among reptiles.</title>
        <authorList>
            <person name="Koochekian N."/>
            <person name="Ascanio A."/>
            <person name="Farleigh K."/>
            <person name="Card D.C."/>
            <person name="Schield D.R."/>
            <person name="Castoe T.A."/>
            <person name="Jezkova T."/>
        </authorList>
    </citation>
    <scope>NUCLEOTIDE SEQUENCE [LARGE SCALE GENOMIC DNA]</scope>
    <source>
        <strain evidence="2">NK-2021</strain>
    </source>
</reference>
<protein>
    <submittedName>
        <fullName evidence="2">Uncharacterized protein</fullName>
    </submittedName>
</protein>
<accession>A0ABQ7SFH9</accession>
<evidence type="ECO:0000313" key="3">
    <source>
        <dbReference type="Proteomes" id="UP000826234"/>
    </source>
</evidence>
<organism evidence="2 3">
    <name type="scientific">Phrynosoma platyrhinos</name>
    <name type="common">Desert horned lizard</name>
    <dbReference type="NCBI Taxonomy" id="52577"/>
    <lineage>
        <taxon>Eukaryota</taxon>
        <taxon>Metazoa</taxon>
        <taxon>Chordata</taxon>
        <taxon>Craniata</taxon>
        <taxon>Vertebrata</taxon>
        <taxon>Euteleostomi</taxon>
        <taxon>Lepidosauria</taxon>
        <taxon>Squamata</taxon>
        <taxon>Bifurcata</taxon>
        <taxon>Unidentata</taxon>
        <taxon>Episquamata</taxon>
        <taxon>Toxicofera</taxon>
        <taxon>Iguania</taxon>
        <taxon>Phrynosomatidae</taxon>
        <taxon>Phrynosomatinae</taxon>
        <taxon>Phrynosoma</taxon>
    </lineage>
</organism>
<evidence type="ECO:0000313" key="2">
    <source>
        <dbReference type="EMBL" id="KAH0616083.1"/>
    </source>
</evidence>
<name>A0ABQ7SFH9_PHRPL</name>
<proteinExistence type="predicted"/>
<evidence type="ECO:0000256" key="1">
    <source>
        <dbReference type="SAM" id="MobiDB-lite"/>
    </source>
</evidence>
<dbReference type="Proteomes" id="UP000826234">
    <property type="component" value="Unassembled WGS sequence"/>
</dbReference>
<dbReference type="EMBL" id="JAIPUX010005290">
    <property type="protein sequence ID" value="KAH0616083.1"/>
    <property type="molecule type" value="Genomic_DNA"/>
</dbReference>
<gene>
    <name evidence="2" type="ORF">JD844_026914</name>
</gene>
<feature type="region of interest" description="Disordered" evidence="1">
    <location>
        <begin position="68"/>
        <end position="111"/>
    </location>
</feature>